<protein>
    <recommendedName>
        <fullName evidence="6">RNA polymerase sigma factor 70 region 4 type 2 domain-containing protein</fullName>
    </recommendedName>
</protein>
<evidence type="ECO:0000259" key="6">
    <source>
        <dbReference type="Pfam" id="PF08281"/>
    </source>
</evidence>
<feature type="domain" description="RNA polymerase sigma factor 70 region 4 type 2" evidence="6">
    <location>
        <begin position="120"/>
        <end position="163"/>
    </location>
</feature>
<keyword evidence="2" id="KW-0805">Transcription regulation</keyword>
<dbReference type="InterPro" id="IPR013249">
    <property type="entry name" value="RNA_pol_sigma70_r4_t2"/>
</dbReference>
<dbReference type="InterPro" id="IPR013324">
    <property type="entry name" value="RNA_pol_sigma_r3/r4-like"/>
</dbReference>
<dbReference type="GO" id="GO:0006352">
    <property type="term" value="P:DNA-templated transcription initiation"/>
    <property type="evidence" value="ECO:0007669"/>
    <property type="project" value="InterPro"/>
</dbReference>
<dbReference type="EMBL" id="WRPP01000001">
    <property type="protein sequence ID" value="MVU75952.1"/>
    <property type="molecule type" value="Genomic_DNA"/>
</dbReference>
<dbReference type="Gene3D" id="1.10.10.10">
    <property type="entry name" value="Winged helix-like DNA-binding domain superfamily/Winged helix DNA-binding domain"/>
    <property type="match status" value="1"/>
</dbReference>
<name>A0A7K1UNN3_9NOCA</name>
<comment type="caution">
    <text evidence="7">The sequence shown here is derived from an EMBL/GenBank/DDBJ whole genome shotgun (WGS) entry which is preliminary data.</text>
</comment>
<evidence type="ECO:0000256" key="2">
    <source>
        <dbReference type="ARBA" id="ARBA00023015"/>
    </source>
</evidence>
<evidence type="ECO:0000313" key="8">
    <source>
        <dbReference type="Proteomes" id="UP000466794"/>
    </source>
</evidence>
<comment type="similarity">
    <text evidence="1">Belongs to the sigma-70 factor family. ECF subfamily.</text>
</comment>
<reference evidence="7 8" key="1">
    <citation type="submission" date="2019-12" db="EMBL/GenBank/DDBJ databases">
        <title>Nocardia sp. nov. ET3-3 isolated from soil.</title>
        <authorList>
            <person name="Kanchanasin P."/>
            <person name="Tanasupawat S."/>
            <person name="Yuki M."/>
            <person name="Kudo T."/>
        </authorList>
    </citation>
    <scope>NUCLEOTIDE SEQUENCE [LARGE SCALE GENOMIC DNA]</scope>
    <source>
        <strain evidence="7 8">ET3-3</strain>
    </source>
</reference>
<organism evidence="7 8">
    <name type="scientific">Nocardia terrae</name>
    <dbReference type="NCBI Taxonomy" id="2675851"/>
    <lineage>
        <taxon>Bacteria</taxon>
        <taxon>Bacillati</taxon>
        <taxon>Actinomycetota</taxon>
        <taxon>Actinomycetes</taxon>
        <taxon>Mycobacteriales</taxon>
        <taxon>Nocardiaceae</taxon>
        <taxon>Nocardia</taxon>
    </lineage>
</organism>
<evidence type="ECO:0000256" key="4">
    <source>
        <dbReference type="ARBA" id="ARBA00023125"/>
    </source>
</evidence>
<sequence length="173" mass="18629">MPVDSPTLPRTCAEPASVATRPPAIPGLDILTAAAAGRRTALAAVLDYTHRFVTSYCRATLGPDPASDQLAAQLSTTITTGWPAARSAGRDFLEFAYSSALRAVRLCRYELPEPQFLGPLTDRQREVLTLRVPVGLSPLETAVALDIPVRTVHRETRRAFAALGTRPPLDRVA</sequence>
<keyword evidence="4" id="KW-0238">DNA-binding</keyword>
<dbReference type="Proteomes" id="UP000466794">
    <property type="component" value="Unassembled WGS sequence"/>
</dbReference>
<evidence type="ECO:0000256" key="1">
    <source>
        <dbReference type="ARBA" id="ARBA00010641"/>
    </source>
</evidence>
<accession>A0A7K1UNN3</accession>
<dbReference type="InterPro" id="IPR036388">
    <property type="entry name" value="WH-like_DNA-bd_sf"/>
</dbReference>
<dbReference type="GO" id="GO:0016987">
    <property type="term" value="F:sigma factor activity"/>
    <property type="evidence" value="ECO:0007669"/>
    <property type="project" value="UniProtKB-KW"/>
</dbReference>
<keyword evidence="5" id="KW-0804">Transcription</keyword>
<keyword evidence="8" id="KW-1185">Reference proteome</keyword>
<keyword evidence="3" id="KW-0731">Sigma factor</keyword>
<dbReference type="GO" id="GO:0003677">
    <property type="term" value="F:DNA binding"/>
    <property type="evidence" value="ECO:0007669"/>
    <property type="project" value="UniProtKB-KW"/>
</dbReference>
<dbReference type="AlphaFoldDB" id="A0A7K1UNN3"/>
<evidence type="ECO:0000313" key="7">
    <source>
        <dbReference type="EMBL" id="MVU75952.1"/>
    </source>
</evidence>
<evidence type="ECO:0000256" key="5">
    <source>
        <dbReference type="ARBA" id="ARBA00023163"/>
    </source>
</evidence>
<proteinExistence type="inferred from homology"/>
<evidence type="ECO:0000256" key="3">
    <source>
        <dbReference type="ARBA" id="ARBA00023082"/>
    </source>
</evidence>
<dbReference type="RefSeq" id="WP_157354720.1">
    <property type="nucleotide sequence ID" value="NZ_WRPP01000001.1"/>
</dbReference>
<gene>
    <name evidence="7" type="ORF">GPX89_01690</name>
</gene>
<dbReference type="SUPFAM" id="SSF88659">
    <property type="entry name" value="Sigma3 and sigma4 domains of RNA polymerase sigma factors"/>
    <property type="match status" value="1"/>
</dbReference>
<dbReference type="Pfam" id="PF08281">
    <property type="entry name" value="Sigma70_r4_2"/>
    <property type="match status" value="1"/>
</dbReference>